<dbReference type="InterPro" id="IPR015421">
    <property type="entry name" value="PyrdxlP-dep_Trfase_major"/>
</dbReference>
<dbReference type="Proteomes" id="UP000632154">
    <property type="component" value="Unassembled WGS sequence"/>
</dbReference>
<comment type="caution">
    <text evidence="2">The sequence shown here is derived from an EMBL/GenBank/DDBJ whole genome shotgun (WGS) entry which is preliminary data.</text>
</comment>
<dbReference type="PIRSF" id="PIRSF000390">
    <property type="entry name" value="PLP_StrS"/>
    <property type="match status" value="1"/>
</dbReference>
<dbReference type="Pfam" id="PF01041">
    <property type="entry name" value="DegT_DnrJ_EryC1"/>
    <property type="match status" value="1"/>
</dbReference>
<dbReference type="EMBL" id="BNAL01000021">
    <property type="protein sequence ID" value="GHG05414.1"/>
    <property type="molecule type" value="Genomic_DNA"/>
</dbReference>
<name>A0ABQ3K9Z0_9DEIO</name>
<dbReference type="CDD" id="cd00616">
    <property type="entry name" value="AHBA_syn"/>
    <property type="match status" value="1"/>
</dbReference>
<proteinExistence type="inferred from homology"/>
<keyword evidence="1" id="KW-0663">Pyridoxal phosphate</keyword>
<dbReference type="Gene3D" id="3.40.640.10">
    <property type="entry name" value="Type I PLP-dependent aspartate aminotransferase-like (Major domain)"/>
    <property type="match status" value="1"/>
</dbReference>
<keyword evidence="3" id="KW-1185">Reference proteome</keyword>
<keyword evidence="2" id="KW-0808">Transferase</keyword>
<dbReference type="Gene3D" id="3.90.1150.10">
    <property type="entry name" value="Aspartate Aminotransferase, domain 1"/>
    <property type="match status" value="1"/>
</dbReference>
<dbReference type="InterPro" id="IPR015424">
    <property type="entry name" value="PyrdxlP-dep_Trfase"/>
</dbReference>
<evidence type="ECO:0000313" key="2">
    <source>
        <dbReference type="EMBL" id="GHG05414.1"/>
    </source>
</evidence>
<accession>A0ABQ3K9Z0</accession>
<dbReference type="PANTHER" id="PTHR30244:SF34">
    <property type="entry name" value="DTDP-4-AMINO-4,6-DIDEOXYGALACTOSE TRANSAMINASE"/>
    <property type="match status" value="1"/>
</dbReference>
<protein>
    <submittedName>
        <fullName evidence="2">Aminotransferase</fullName>
    </submittedName>
</protein>
<comment type="similarity">
    <text evidence="1">Belongs to the DegT/DnrJ/EryC1 family.</text>
</comment>
<evidence type="ECO:0000313" key="3">
    <source>
        <dbReference type="Proteomes" id="UP000632154"/>
    </source>
</evidence>
<dbReference type="GO" id="GO:0008483">
    <property type="term" value="F:transaminase activity"/>
    <property type="evidence" value="ECO:0007669"/>
    <property type="project" value="UniProtKB-KW"/>
</dbReference>
<sequence>MLRPVMNKVSASEVSRQGGAQTWPGWPVFPEDERQAVMDVLVSGRVNYWTGTEAREFEREYAEYLGVRHTIALHNGTLALELALEAFGISEGEVITTTRTFIASASAAVMRGCVPVIADVDPVTQNITADTIRPLINERTRAIIAVHLAGWPCDMDPIMELAREHDLIVIEDCAQAHGAFYKGRPVGSIGHAGAFSFCQDKIMTTGGEGGLLAFHDELAGEDVWKKAWAFKDHGKSYDAVYHRDHPPGFRWLHESFGTNWRMLEMQAVIGRLQLRKLPEWIKQRRENASVLNRRLGEYASIRLTLPPEEIYHSYYKYYAFVQPEALREGWDRDRIMNEIVARGVPAFSGSCSEIYLERAFTHAGYGPQERLPVARELGETALMFLVHPTLSGADMEAMADIICAVLEEATR</sequence>
<evidence type="ECO:0000256" key="1">
    <source>
        <dbReference type="RuleBase" id="RU004508"/>
    </source>
</evidence>
<dbReference type="SUPFAM" id="SSF53383">
    <property type="entry name" value="PLP-dependent transferases"/>
    <property type="match status" value="1"/>
</dbReference>
<organism evidence="2 3">
    <name type="scientific">Deinococcus piscis</name>
    <dbReference type="NCBI Taxonomy" id="394230"/>
    <lineage>
        <taxon>Bacteria</taxon>
        <taxon>Thermotogati</taxon>
        <taxon>Deinococcota</taxon>
        <taxon>Deinococci</taxon>
        <taxon>Deinococcales</taxon>
        <taxon>Deinococcaceae</taxon>
        <taxon>Deinococcus</taxon>
    </lineage>
</organism>
<keyword evidence="2" id="KW-0032">Aminotransferase</keyword>
<gene>
    <name evidence="2" type="primary">pglC</name>
    <name evidence="2" type="ORF">GCM10017783_17480</name>
</gene>
<reference evidence="3" key="1">
    <citation type="journal article" date="2019" name="Int. J. Syst. Evol. Microbiol.">
        <title>The Global Catalogue of Microorganisms (GCM) 10K type strain sequencing project: providing services to taxonomists for standard genome sequencing and annotation.</title>
        <authorList>
            <consortium name="The Broad Institute Genomics Platform"/>
            <consortium name="The Broad Institute Genome Sequencing Center for Infectious Disease"/>
            <person name="Wu L."/>
            <person name="Ma J."/>
        </authorList>
    </citation>
    <scope>NUCLEOTIDE SEQUENCE [LARGE SCALE GENOMIC DNA]</scope>
    <source>
        <strain evidence="3">CGMCC 1.18439</strain>
    </source>
</reference>
<dbReference type="PANTHER" id="PTHR30244">
    <property type="entry name" value="TRANSAMINASE"/>
    <property type="match status" value="1"/>
</dbReference>
<dbReference type="InterPro" id="IPR000653">
    <property type="entry name" value="DegT/StrS_aminotransferase"/>
</dbReference>
<dbReference type="InterPro" id="IPR015422">
    <property type="entry name" value="PyrdxlP-dep_Trfase_small"/>
</dbReference>